<gene>
    <name evidence="1" type="ORF">O181_023101</name>
</gene>
<protein>
    <submittedName>
        <fullName evidence="1">Uncharacterized protein</fullName>
    </submittedName>
</protein>
<accession>A0A9Q3GXC1</accession>
<reference evidence="1" key="1">
    <citation type="submission" date="2021-03" db="EMBL/GenBank/DDBJ databases">
        <title>Draft genome sequence of rust myrtle Austropuccinia psidii MF-1, a brazilian biotype.</title>
        <authorList>
            <person name="Quecine M.C."/>
            <person name="Pachon D.M.R."/>
            <person name="Bonatelli M.L."/>
            <person name="Correr F.H."/>
            <person name="Franceschini L.M."/>
            <person name="Leite T.F."/>
            <person name="Margarido G.R.A."/>
            <person name="Almeida C.A."/>
            <person name="Ferrarezi J.A."/>
            <person name="Labate C.A."/>
        </authorList>
    </citation>
    <scope>NUCLEOTIDE SEQUENCE</scope>
    <source>
        <strain evidence="1">MF-1</strain>
    </source>
</reference>
<sequence length="105" mass="12254">MSTQEPLEKLLNELKERQFSANLTSSETLSLLKSLRKDRQAFSVGEEPLGNIRGYYIGLNLDVKIPYTPMLRIHPFPEILETRKEIEKNVDELLYMDFIRKIGQN</sequence>
<organism evidence="1 2">
    <name type="scientific">Austropuccinia psidii MF-1</name>
    <dbReference type="NCBI Taxonomy" id="1389203"/>
    <lineage>
        <taxon>Eukaryota</taxon>
        <taxon>Fungi</taxon>
        <taxon>Dikarya</taxon>
        <taxon>Basidiomycota</taxon>
        <taxon>Pucciniomycotina</taxon>
        <taxon>Pucciniomycetes</taxon>
        <taxon>Pucciniales</taxon>
        <taxon>Sphaerophragmiaceae</taxon>
        <taxon>Austropuccinia</taxon>
    </lineage>
</organism>
<dbReference type="Proteomes" id="UP000765509">
    <property type="component" value="Unassembled WGS sequence"/>
</dbReference>
<evidence type="ECO:0000313" key="2">
    <source>
        <dbReference type="Proteomes" id="UP000765509"/>
    </source>
</evidence>
<proteinExistence type="predicted"/>
<evidence type="ECO:0000313" key="1">
    <source>
        <dbReference type="EMBL" id="MBW0483386.1"/>
    </source>
</evidence>
<comment type="caution">
    <text evidence="1">The sequence shown here is derived from an EMBL/GenBank/DDBJ whole genome shotgun (WGS) entry which is preliminary data.</text>
</comment>
<name>A0A9Q3GXC1_9BASI</name>
<dbReference type="AlphaFoldDB" id="A0A9Q3GXC1"/>
<keyword evidence="2" id="KW-1185">Reference proteome</keyword>
<dbReference type="EMBL" id="AVOT02007210">
    <property type="protein sequence ID" value="MBW0483386.1"/>
    <property type="molecule type" value="Genomic_DNA"/>
</dbReference>